<feature type="compositionally biased region" description="Basic and acidic residues" evidence="1">
    <location>
        <begin position="12"/>
        <end position="29"/>
    </location>
</feature>
<accession>A0A8X6I8W3</accession>
<dbReference type="Proteomes" id="UP000886998">
    <property type="component" value="Unassembled WGS sequence"/>
</dbReference>
<evidence type="ECO:0000313" key="3">
    <source>
        <dbReference type="Proteomes" id="UP000886998"/>
    </source>
</evidence>
<reference evidence="2" key="1">
    <citation type="submission" date="2020-08" db="EMBL/GenBank/DDBJ databases">
        <title>Multicomponent nature underlies the extraordinary mechanical properties of spider dragline silk.</title>
        <authorList>
            <person name="Kono N."/>
            <person name="Nakamura H."/>
            <person name="Mori M."/>
            <person name="Yoshida Y."/>
            <person name="Ohtoshi R."/>
            <person name="Malay A.D."/>
            <person name="Moran D.A.P."/>
            <person name="Tomita M."/>
            <person name="Numata K."/>
            <person name="Arakawa K."/>
        </authorList>
    </citation>
    <scope>NUCLEOTIDE SEQUENCE</scope>
</reference>
<dbReference type="AlphaFoldDB" id="A0A8X6I8W3"/>
<name>A0A8X6I8W3_9ARAC</name>
<keyword evidence="3" id="KW-1185">Reference proteome</keyword>
<evidence type="ECO:0000256" key="1">
    <source>
        <dbReference type="SAM" id="MobiDB-lite"/>
    </source>
</evidence>
<organism evidence="2 3">
    <name type="scientific">Trichonephila inaurata madagascariensis</name>
    <dbReference type="NCBI Taxonomy" id="2747483"/>
    <lineage>
        <taxon>Eukaryota</taxon>
        <taxon>Metazoa</taxon>
        <taxon>Ecdysozoa</taxon>
        <taxon>Arthropoda</taxon>
        <taxon>Chelicerata</taxon>
        <taxon>Arachnida</taxon>
        <taxon>Araneae</taxon>
        <taxon>Araneomorphae</taxon>
        <taxon>Entelegynae</taxon>
        <taxon>Araneoidea</taxon>
        <taxon>Nephilidae</taxon>
        <taxon>Trichonephila</taxon>
        <taxon>Trichonephila inaurata</taxon>
    </lineage>
</organism>
<proteinExistence type="predicted"/>
<protein>
    <submittedName>
        <fullName evidence="2">Uncharacterized protein</fullName>
    </submittedName>
</protein>
<dbReference type="OrthoDB" id="10051381at2759"/>
<feature type="region of interest" description="Disordered" evidence="1">
    <location>
        <begin position="1"/>
        <end position="29"/>
    </location>
</feature>
<sequence length="74" mass="8898">MSRKASGYCQKNDIESEENRRQRLNNDRIRRTNRRNIAFREKYKSGFYYDAQINYSAASETGRMNMCPPYYSII</sequence>
<dbReference type="EMBL" id="BMAV01024757">
    <property type="protein sequence ID" value="GFS35908.1"/>
    <property type="molecule type" value="Genomic_DNA"/>
</dbReference>
<comment type="caution">
    <text evidence="2">The sequence shown here is derived from an EMBL/GenBank/DDBJ whole genome shotgun (WGS) entry which is preliminary data.</text>
</comment>
<evidence type="ECO:0000313" key="2">
    <source>
        <dbReference type="EMBL" id="GFS35908.1"/>
    </source>
</evidence>
<gene>
    <name evidence="2" type="ORF">TNIN_170351</name>
</gene>